<sequence>MKLHKAAMFAFAGLVFGMGAQASASDRTGEVTLIHMGDLHGHLVPHASVRSDAAGRTEGGVARIYTLVERIRRAHPGKTLLVNTGDTLHGGAEALFTKGEAMIEVLNAFHFDAYAPGNWDYVYGAGRFLSYFTGPQAKARWNPVIANLYYDNYPGLEAKNGQSVAPPYLIKQVGGLRVGIIGFTSDRGPQAGDQKVTAGLRFTDGKEEYAKYVKQVRAQDVDLVVVISELGLHGNLTLADAIPGVDVILSSDKHEITPRPVVSRNGTLIVEQGMDGQVVGELRVRVNKGVVADKRYVSHRITERLAEDKRVAAMVAQVRAPLVSGPAFRPGAIANPFSGASLRYPIDTVVGQTEVPLHRSNFSNERMPAVIEGSSHDFLTDAFRRQGRAQLGMITGFRYGTAVAPGPIKLEDLYHFLPVGAQIARGELTGMQIKKALEGNPQNTQARPGEWINGWTAGVSGLTADFDPQAPQGSRVSNMRINGEPMRMDATYTVAGLWYEKIPALINRLPAKGVVVVKDETGAPLDGTDVVKMYLDSLPHQRVTKGGLQLDRIRLVKPLPAGDHGIVEVQPLGTVAR</sequence>
<dbReference type="PANTHER" id="PTHR11575">
    <property type="entry name" value="5'-NUCLEOTIDASE-RELATED"/>
    <property type="match status" value="1"/>
</dbReference>
<dbReference type="PRINTS" id="PR01607">
    <property type="entry name" value="APYRASEFAMLY"/>
</dbReference>
<dbReference type="InterPro" id="IPR006179">
    <property type="entry name" value="5_nucleotidase/apyrase"/>
</dbReference>
<dbReference type="Gene3D" id="3.90.780.10">
    <property type="entry name" value="5'-Nucleotidase, C-terminal domain"/>
    <property type="match status" value="1"/>
</dbReference>
<name>A0A1S2N8X1_9BURK</name>
<protein>
    <recommendedName>
        <fullName evidence="2">5'-Nucleotidase C-terminal domain-containing protein</fullName>
    </recommendedName>
</protein>
<dbReference type="Pfam" id="PF02872">
    <property type="entry name" value="5_nucleotid_C"/>
    <property type="match status" value="1"/>
</dbReference>
<feature type="signal peptide" evidence="1">
    <location>
        <begin position="1"/>
        <end position="24"/>
    </location>
</feature>
<dbReference type="GO" id="GO:0009166">
    <property type="term" value="P:nucleotide catabolic process"/>
    <property type="evidence" value="ECO:0007669"/>
    <property type="project" value="InterPro"/>
</dbReference>
<accession>A0A1S2N8X1</accession>
<evidence type="ECO:0000259" key="2">
    <source>
        <dbReference type="Pfam" id="PF02872"/>
    </source>
</evidence>
<organism evidence="3 4">
    <name type="scientific">Massilia timonae</name>
    <dbReference type="NCBI Taxonomy" id="47229"/>
    <lineage>
        <taxon>Bacteria</taxon>
        <taxon>Pseudomonadati</taxon>
        <taxon>Pseudomonadota</taxon>
        <taxon>Betaproteobacteria</taxon>
        <taxon>Burkholderiales</taxon>
        <taxon>Oxalobacteraceae</taxon>
        <taxon>Telluria group</taxon>
        <taxon>Massilia</taxon>
    </lineage>
</organism>
<dbReference type="PANTHER" id="PTHR11575:SF24">
    <property type="entry name" value="5'-NUCLEOTIDASE"/>
    <property type="match status" value="1"/>
</dbReference>
<dbReference type="EMBL" id="JRYB01000001">
    <property type="protein sequence ID" value="OIJ41527.1"/>
    <property type="molecule type" value="Genomic_DNA"/>
</dbReference>
<dbReference type="InterPro" id="IPR029052">
    <property type="entry name" value="Metallo-depent_PP-like"/>
</dbReference>
<dbReference type="GO" id="GO:0030288">
    <property type="term" value="C:outer membrane-bounded periplasmic space"/>
    <property type="evidence" value="ECO:0007669"/>
    <property type="project" value="TreeGrafter"/>
</dbReference>
<evidence type="ECO:0000256" key="1">
    <source>
        <dbReference type="RuleBase" id="RU362119"/>
    </source>
</evidence>
<dbReference type="AlphaFoldDB" id="A0A1S2N8X1"/>
<reference evidence="3 4" key="1">
    <citation type="submission" date="2014-10" db="EMBL/GenBank/DDBJ databases">
        <authorList>
            <person name="Seo M.-J."/>
            <person name="Seok Y.J."/>
            <person name="Cha I.-T."/>
        </authorList>
    </citation>
    <scope>NUCLEOTIDE SEQUENCE [LARGE SCALE GENOMIC DNA]</scope>
    <source>
        <strain evidence="3 4">NEU</strain>
    </source>
</reference>
<dbReference type="SUPFAM" id="SSF55816">
    <property type="entry name" value="5'-nucleotidase (syn. UDP-sugar hydrolase), C-terminal domain"/>
    <property type="match status" value="1"/>
</dbReference>
<keyword evidence="1" id="KW-0732">Signal</keyword>
<evidence type="ECO:0000313" key="3">
    <source>
        <dbReference type="EMBL" id="OIJ41527.1"/>
    </source>
</evidence>
<dbReference type="Proteomes" id="UP000180246">
    <property type="component" value="Unassembled WGS sequence"/>
</dbReference>
<proteinExistence type="inferred from homology"/>
<dbReference type="InterPro" id="IPR036907">
    <property type="entry name" value="5'-Nucleotdase_C_sf"/>
</dbReference>
<comment type="similarity">
    <text evidence="1">Belongs to the 5'-nucleotidase family.</text>
</comment>
<keyword evidence="1" id="KW-0547">Nucleotide-binding</keyword>
<evidence type="ECO:0000313" key="4">
    <source>
        <dbReference type="Proteomes" id="UP000180246"/>
    </source>
</evidence>
<comment type="caution">
    <text evidence="3">The sequence shown here is derived from an EMBL/GenBank/DDBJ whole genome shotgun (WGS) entry which is preliminary data.</text>
</comment>
<feature type="chain" id="PRO_5011815849" description="5'-Nucleotidase C-terminal domain-containing protein" evidence="1">
    <location>
        <begin position="25"/>
        <end position="577"/>
    </location>
</feature>
<gene>
    <name evidence="3" type="ORF">LO55_4062</name>
</gene>
<dbReference type="GO" id="GO:0000166">
    <property type="term" value="F:nucleotide binding"/>
    <property type="evidence" value="ECO:0007669"/>
    <property type="project" value="UniProtKB-KW"/>
</dbReference>
<keyword evidence="1" id="KW-0378">Hydrolase</keyword>
<dbReference type="SUPFAM" id="SSF56300">
    <property type="entry name" value="Metallo-dependent phosphatases"/>
    <property type="match status" value="1"/>
</dbReference>
<dbReference type="RefSeq" id="WP_083415453.1">
    <property type="nucleotide sequence ID" value="NZ_JRYB01000001.1"/>
</dbReference>
<dbReference type="Gene3D" id="3.60.21.10">
    <property type="match status" value="1"/>
</dbReference>
<feature type="domain" description="5'-Nucleotidase C-terminal" evidence="2">
    <location>
        <begin position="349"/>
        <end position="499"/>
    </location>
</feature>
<dbReference type="InterPro" id="IPR008334">
    <property type="entry name" value="5'-Nucleotdase_C"/>
</dbReference>
<dbReference type="GO" id="GO:0016787">
    <property type="term" value="F:hydrolase activity"/>
    <property type="evidence" value="ECO:0007669"/>
    <property type="project" value="UniProtKB-KW"/>
</dbReference>